<evidence type="ECO:0000313" key="12">
    <source>
        <dbReference type="Proteomes" id="UP000319210"/>
    </source>
</evidence>
<dbReference type="InterPro" id="IPR050586">
    <property type="entry name" value="CPA3_Na-H_Antiporter_D"/>
</dbReference>
<evidence type="ECO:0000256" key="2">
    <source>
        <dbReference type="ARBA" id="ARBA00005346"/>
    </source>
</evidence>
<feature type="compositionally biased region" description="Gly residues" evidence="8">
    <location>
        <begin position="522"/>
        <end position="531"/>
    </location>
</feature>
<dbReference type="RefSeq" id="WP_141275713.1">
    <property type="nucleotide sequence ID" value="NZ_BJMM01000039.1"/>
</dbReference>
<feature type="transmembrane region" description="Helical" evidence="9">
    <location>
        <begin position="339"/>
        <end position="360"/>
    </location>
</feature>
<feature type="transmembrane region" description="Helical" evidence="9">
    <location>
        <begin position="284"/>
        <end position="305"/>
    </location>
</feature>
<evidence type="ECO:0000256" key="9">
    <source>
        <dbReference type="SAM" id="Phobius"/>
    </source>
</evidence>
<dbReference type="PANTHER" id="PTHR42703">
    <property type="entry name" value="NADH DEHYDROGENASE"/>
    <property type="match status" value="1"/>
</dbReference>
<name>A0A4Y3R8A8_STRCI</name>
<feature type="transmembrane region" description="Helical" evidence="9">
    <location>
        <begin position="177"/>
        <end position="199"/>
    </location>
</feature>
<organism evidence="11 12">
    <name type="scientific">Streptomyces cacaoi</name>
    <dbReference type="NCBI Taxonomy" id="1898"/>
    <lineage>
        <taxon>Bacteria</taxon>
        <taxon>Bacillati</taxon>
        <taxon>Actinomycetota</taxon>
        <taxon>Actinomycetes</taxon>
        <taxon>Kitasatosporales</taxon>
        <taxon>Streptomycetaceae</taxon>
        <taxon>Streptomyces</taxon>
    </lineage>
</organism>
<dbReference type="InterPro" id="IPR001750">
    <property type="entry name" value="ND/Mrp_TM"/>
</dbReference>
<feature type="transmembrane region" description="Helical" evidence="9">
    <location>
        <begin position="372"/>
        <end position="396"/>
    </location>
</feature>
<keyword evidence="4 7" id="KW-0812">Transmembrane</keyword>
<dbReference type="GO" id="GO:0005886">
    <property type="term" value="C:plasma membrane"/>
    <property type="evidence" value="ECO:0007669"/>
    <property type="project" value="UniProtKB-SubCell"/>
</dbReference>
<feature type="transmembrane region" description="Helical" evidence="9">
    <location>
        <begin position="312"/>
        <end position="333"/>
    </location>
</feature>
<accession>A0A4Y3R8A8</accession>
<feature type="transmembrane region" description="Helical" evidence="9">
    <location>
        <begin position="89"/>
        <end position="110"/>
    </location>
</feature>
<evidence type="ECO:0000259" key="10">
    <source>
        <dbReference type="Pfam" id="PF00361"/>
    </source>
</evidence>
<feature type="transmembrane region" description="Helical" evidence="9">
    <location>
        <begin position="416"/>
        <end position="438"/>
    </location>
</feature>
<evidence type="ECO:0000256" key="6">
    <source>
        <dbReference type="ARBA" id="ARBA00023136"/>
    </source>
</evidence>
<feature type="compositionally biased region" description="Acidic residues" evidence="8">
    <location>
        <begin position="468"/>
        <end position="479"/>
    </location>
</feature>
<dbReference type="EMBL" id="BJMM01000039">
    <property type="protein sequence ID" value="GEB52957.1"/>
    <property type="molecule type" value="Genomic_DNA"/>
</dbReference>
<dbReference type="GO" id="GO:0042773">
    <property type="term" value="P:ATP synthesis coupled electron transport"/>
    <property type="evidence" value="ECO:0007669"/>
    <property type="project" value="InterPro"/>
</dbReference>
<dbReference type="AlphaFoldDB" id="A0A4Y3R8A8"/>
<dbReference type="InterPro" id="IPR003918">
    <property type="entry name" value="NADH_UbQ_OxRdtase"/>
</dbReference>
<dbReference type="Pfam" id="PF00361">
    <property type="entry name" value="Proton_antipo_M"/>
    <property type="match status" value="1"/>
</dbReference>
<feature type="transmembrane region" description="Helical" evidence="9">
    <location>
        <begin position="12"/>
        <end position="31"/>
    </location>
</feature>
<comment type="caution">
    <text evidence="11">The sequence shown here is derived from an EMBL/GenBank/DDBJ whole genome shotgun (WGS) entry which is preliminary data.</text>
</comment>
<reference evidence="11 12" key="1">
    <citation type="submission" date="2019-06" db="EMBL/GenBank/DDBJ databases">
        <title>Whole genome shotgun sequence of Streptomyces cacaoi subsp. cacaoi NBRC 12748.</title>
        <authorList>
            <person name="Hosoyama A."/>
            <person name="Uohara A."/>
            <person name="Ohji S."/>
            <person name="Ichikawa N."/>
        </authorList>
    </citation>
    <scope>NUCLEOTIDE SEQUENCE [LARGE SCALE GENOMIC DNA]</scope>
    <source>
        <strain evidence="11 12">NBRC 12748</strain>
    </source>
</reference>
<dbReference type="Proteomes" id="UP000319210">
    <property type="component" value="Unassembled WGS sequence"/>
</dbReference>
<feature type="transmembrane region" description="Helical" evidence="9">
    <location>
        <begin position="43"/>
        <end position="63"/>
    </location>
</feature>
<comment type="subcellular location">
    <subcellularLocation>
        <location evidence="1">Cell membrane</location>
        <topology evidence="1">Multi-pass membrane protein</topology>
    </subcellularLocation>
    <subcellularLocation>
        <location evidence="7">Membrane</location>
        <topology evidence="7">Multi-pass membrane protein</topology>
    </subcellularLocation>
</comment>
<feature type="compositionally biased region" description="Gly residues" evidence="8">
    <location>
        <begin position="483"/>
        <end position="492"/>
    </location>
</feature>
<keyword evidence="5 9" id="KW-1133">Transmembrane helix</keyword>
<evidence type="ECO:0000256" key="3">
    <source>
        <dbReference type="ARBA" id="ARBA00022475"/>
    </source>
</evidence>
<gene>
    <name evidence="11" type="ORF">SCA03_55080</name>
</gene>
<evidence type="ECO:0000256" key="8">
    <source>
        <dbReference type="SAM" id="MobiDB-lite"/>
    </source>
</evidence>
<feature type="transmembrane region" description="Helical" evidence="9">
    <location>
        <begin position="566"/>
        <end position="590"/>
    </location>
</feature>
<keyword evidence="3" id="KW-1003">Cell membrane</keyword>
<feature type="transmembrane region" description="Helical" evidence="9">
    <location>
        <begin position="148"/>
        <end position="170"/>
    </location>
</feature>
<feature type="compositionally biased region" description="Low complexity" evidence="8">
    <location>
        <begin position="500"/>
        <end position="521"/>
    </location>
</feature>
<dbReference type="GO" id="GO:0008137">
    <property type="term" value="F:NADH dehydrogenase (ubiquinone) activity"/>
    <property type="evidence" value="ECO:0007669"/>
    <property type="project" value="InterPro"/>
</dbReference>
<keyword evidence="12" id="KW-1185">Reference proteome</keyword>
<evidence type="ECO:0000256" key="7">
    <source>
        <dbReference type="RuleBase" id="RU000320"/>
    </source>
</evidence>
<proteinExistence type="inferred from homology"/>
<feature type="region of interest" description="Disordered" evidence="8">
    <location>
        <begin position="465"/>
        <end position="541"/>
    </location>
</feature>
<dbReference type="OrthoDB" id="9768329at2"/>
<evidence type="ECO:0000313" key="11">
    <source>
        <dbReference type="EMBL" id="GEB52957.1"/>
    </source>
</evidence>
<feature type="domain" description="NADH:quinone oxidoreductase/Mrp antiporter transmembrane" evidence="10">
    <location>
        <begin position="142"/>
        <end position="429"/>
    </location>
</feature>
<protein>
    <submittedName>
        <fullName evidence="11">Na+/H+ antiporter subunit D</fullName>
    </submittedName>
</protein>
<evidence type="ECO:0000256" key="5">
    <source>
        <dbReference type="ARBA" id="ARBA00022989"/>
    </source>
</evidence>
<dbReference type="NCBIfam" id="NF009308">
    <property type="entry name" value="PRK12665.1"/>
    <property type="match status" value="1"/>
</dbReference>
<comment type="similarity">
    <text evidence="2">Belongs to the CPA3 antiporters (TC 2.A.63) subunit D family.</text>
</comment>
<dbReference type="PRINTS" id="PR01437">
    <property type="entry name" value="NUOXDRDTASE4"/>
</dbReference>
<sequence>MSGGGGSAAEVAAVLVPLPVILPLCAAGLKLVIGARLERVQRFISAAVLLAVLVVSLVLLVTADRHGPQVMDAGGWPPPVGIVLVADRLSALMLVISSAVTLCVLVYSVGQGMADNDEATPLSVFHPSYLVLVAGVSDTFLAGDLFNLYVGFEIMLTASYVLLTIGGTLARIRAGATYAVVSLLSSVLFLTAVGVVYAATGTVTMAELPGRLDDLPHGVGAVIQVVLLGVFGIKAAVFPLAAWLPDSYPTAPAPVTAVFAGLLTKVGVYAMLRTQTLLFPGNRIADVLMVVALLSLLVGILGAVAQTDLKRLLSFTLVSHIGFMVFGIALATPQGVSGAIYYVAHHITVQTTLFLVAGLIERRSGTTDLQSLGGLTSLAPLLAVAFFVPAMNLAGIPPLSGFLGKLGLLRAGIADGGALAYVLVAGATLTSLLTLYALAKAWNLAFWRAPTPEMSVVGTVLDTAEGASPEEGDDGDGDENGAGADGTSGGPGRPSEEGARQPAGDAPDAGGAAAWGRAAGPGPAGGGGGPGRRGRRGKRRAVLPAVRRTTATFGGQEITTSTTLPVSMVGSTVALVVFGLAFTVLAGPMFGLTQRAAGELLARTPYVEAVMQR</sequence>
<evidence type="ECO:0000256" key="4">
    <source>
        <dbReference type="ARBA" id="ARBA00022692"/>
    </source>
</evidence>
<feature type="transmembrane region" description="Helical" evidence="9">
    <location>
        <begin position="251"/>
        <end position="272"/>
    </location>
</feature>
<evidence type="ECO:0000256" key="1">
    <source>
        <dbReference type="ARBA" id="ARBA00004651"/>
    </source>
</evidence>
<keyword evidence="6 9" id="KW-0472">Membrane</keyword>
<feature type="compositionally biased region" description="Basic residues" evidence="8">
    <location>
        <begin position="532"/>
        <end position="541"/>
    </location>
</feature>
<dbReference type="PANTHER" id="PTHR42703:SF1">
    <property type="entry name" value="NA(+)_H(+) ANTIPORTER SUBUNIT D1"/>
    <property type="match status" value="1"/>
</dbReference>
<feature type="transmembrane region" description="Helical" evidence="9">
    <location>
        <begin position="219"/>
        <end position="244"/>
    </location>
</feature>
<feature type="transmembrane region" description="Helical" evidence="9">
    <location>
        <begin position="122"/>
        <end position="142"/>
    </location>
</feature>